<gene>
    <name evidence="2" type="ORF">RND71_008209</name>
</gene>
<dbReference type="EMBL" id="JAVYJV010000004">
    <property type="protein sequence ID" value="KAK4372825.1"/>
    <property type="molecule type" value="Genomic_DNA"/>
</dbReference>
<organism evidence="2 3">
    <name type="scientific">Anisodus tanguticus</name>
    <dbReference type="NCBI Taxonomy" id="243964"/>
    <lineage>
        <taxon>Eukaryota</taxon>
        <taxon>Viridiplantae</taxon>
        <taxon>Streptophyta</taxon>
        <taxon>Embryophyta</taxon>
        <taxon>Tracheophyta</taxon>
        <taxon>Spermatophyta</taxon>
        <taxon>Magnoliopsida</taxon>
        <taxon>eudicotyledons</taxon>
        <taxon>Gunneridae</taxon>
        <taxon>Pentapetalae</taxon>
        <taxon>asterids</taxon>
        <taxon>lamiids</taxon>
        <taxon>Solanales</taxon>
        <taxon>Solanaceae</taxon>
        <taxon>Solanoideae</taxon>
        <taxon>Hyoscyameae</taxon>
        <taxon>Anisodus</taxon>
    </lineage>
</organism>
<keyword evidence="1" id="KW-1133">Transmembrane helix</keyword>
<reference evidence="2" key="1">
    <citation type="submission" date="2023-12" db="EMBL/GenBank/DDBJ databases">
        <title>Genome assembly of Anisodus tanguticus.</title>
        <authorList>
            <person name="Wang Y.-J."/>
        </authorList>
    </citation>
    <scope>NUCLEOTIDE SEQUENCE</scope>
    <source>
        <strain evidence="2">KB-2021</strain>
        <tissue evidence="2">Leaf</tissue>
    </source>
</reference>
<evidence type="ECO:0000313" key="2">
    <source>
        <dbReference type="EMBL" id="KAK4372825.1"/>
    </source>
</evidence>
<keyword evidence="3" id="KW-1185">Reference proteome</keyword>
<evidence type="ECO:0000313" key="3">
    <source>
        <dbReference type="Proteomes" id="UP001291623"/>
    </source>
</evidence>
<sequence>MDTVKPPTPTLDFLKFAAMPHSLLKCVLIYVNICFSDSQRGKRRRQEFQVSSTKLVQEVCAFGGVLWSDSVTLTGEGRFLDFVLFQHVTLLLRSIWRVENVHCNYLEDIQSNQGRAA</sequence>
<proteinExistence type="predicted"/>
<dbReference type="AlphaFoldDB" id="A0AAE1SMT5"/>
<feature type="transmembrane region" description="Helical" evidence="1">
    <location>
        <begin position="16"/>
        <end position="35"/>
    </location>
</feature>
<dbReference type="Proteomes" id="UP001291623">
    <property type="component" value="Unassembled WGS sequence"/>
</dbReference>
<keyword evidence="1" id="KW-0472">Membrane</keyword>
<keyword evidence="1" id="KW-0812">Transmembrane</keyword>
<name>A0AAE1SMT5_9SOLA</name>
<evidence type="ECO:0000256" key="1">
    <source>
        <dbReference type="SAM" id="Phobius"/>
    </source>
</evidence>
<comment type="caution">
    <text evidence="2">The sequence shown here is derived from an EMBL/GenBank/DDBJ whole genome shotgun (WGS) entry which is preliminary data.</text>
</comment>
<accession>A0AAE1SMT5</accession>
<protein>
    <submittedName>
        <fullName evidence="2">Uncharacterized protein</fullName>
    </submittedName>
</protein>